<gene>
    <name evidence="2" type="ORF">SEUCBS140593_010646</name>
</gene>
<evidence type="ECO:0000256" key="1">
    <source>
        <dbReference type="SAM" id="SignalP"/>
    </source>
</evidence>
<dbReference type="EMBL" id="CAWUHD010000242">
    <property type="protein sequence ID" value="CAK7238398.1"/>
    <property type="molecule type" value="Genomic_DNA"/>
</dbReference>
<protein>
    <submittedName>
        <fullName evidence="2">Uncharacterized protein</fullName>
    </submittedName>
</protein>
<sequence>MALNKVAAGLVLFVASVLALQDAAKTATLCPVCYTQTIVVDPPVKTCPPLPSRPIPPACGIVCLRQAQAESVNGPAAVTTVTRPTTVIVATVTATLPGRNPACPTTDTITLTRTTTAGGGAATPDLICPLLNRPDCACSDRPAAPVEVLYTVLKTATVFVTAPPLTCAPLPTSTPAEKGIEPTTLSTATCTSYITRREPIYCLDGRGEAAAPQTTAAPVYNPTPAASGAQTDLPPSTRTRGCTVTIIERPVPCPERGI</sequence>
<accession>A0ABP0D2W9</accession>
<feature type="signal peptide" evidence="1">
    <location>
        <begin position="1"/>
        <end position="19"/>
    </location>
</feature>
<feature type="chain" id="PRO_5045823750" evidence="1">
    <location>
        <begin position="20"/>
        <end position="258"/>
    </location>
</feature>
<evidence type="ECO:0000313" key="3">
    <source>
        <dbReference type="Proteomes" id="UP001642482"/>
    </source>
</evidence>
<keyword evidence="1" id="KW-0732">Signal</keyword>
<name>A0ABP0D2W9_9PEZI</name>
<reference evidence="2 3" key="1">
    <citation type="submission" date="2024-01" db="EMBL/GenBank/DDBJ databases">
        <authorList>
            <person name="Allen C."/>
            <person name="Tagirdzhanova G."/>
        </authorList>
    </citation>
    <scope>NUCLEOTIDE SEQUENCE [LARGE SCALE GENOMIC DNA]</scope>
</reference>
<evidence type="ECO:0000313" key="2">
    <source>
        <dbReference type="EMBL" id="CAK7238398.1"/>
    </source>
</evidence>
<organism evidence="2 3">
    <name type="scientific">Sporothrix eucalyptigena</name>
    <dbReference type="NCBI Taxonomy" id="1812306"/>
    <lineage>
        <taxon>Eukaryota</taxon>
        <taxon>Fungi</taxon>
        <taxon>Dikarya</taxon>
        <taxon>Ascomycota</taxon>
        <taxon>Pezizomycotina</taxon>
        <taxon>Sordariomycetes</taxon>
        <taxon>Sordariomycetidae</taxon>
        <taxon>Ophiostomatales</taxon>
        <taxon>Ophiostomataceae</taxon>
        <taxon>Sporothrix</taxon>
    </lineage>
</organism>
<dbReference type="Proteomes" id="UP001642482">
    <property type="component" value="Unassembled WGS sequence"/>
</dbReference>
<keyword evidence="3" id="KW-1185">Reference proteome</keyword>
<comment type="caution">
    <text evidence="2">The sequence shown here is derived from an EMBL/GenBank/DDBJ whole genome shotgun (WGS) entry which is preliminary data.</text>
</comment>
<proteinExistence type="predicted"/>